<sequence length="84" mass="9419">MPHFRTPEDVANELGLKIGMLRRICRTNDHLCTRLERGRLVLTDENVQGVIKHLIGGHERSRGANDLTPDPFTEESRGVSAADK</sequence>
<protein>
    <recommendedName>
        <fullName evidence="4">DNA-binding protein</fullName>
    </recommendedName>
</protein>
<evidence type="ECO:0008006" key="4">
    <source>
        <dbReference type="Google" id="ProtNLM"/>
    </source>
</evidence>
<reference evidence="3" key="1">
    <citation type="journal article" date="2019" name="Int. J. Syst. Evol. Microbiol.">
        <title>The Global Catalogue of Microorganisms (GCM) 10K type strain sequencing project: providing services to taxonomists for standard genome sequencing and annotation.</title>
        <authorList>
            <consortium name="The Broad Institute Genomics Platform"/>
            <consortium name="The Broad Institute Genome Sequencing Center for Infectious Disease"/>
            <person name="Wu L."/>
            <person name="Ma J."/>
        </authorList>
    </citation>
    <scope>NUCLEOTIDE SEQUENCE [LARGE SCALE GENOMIC DNA]</scope>
    <source>
        <strain evidence="3">JCM 16961</strain>
    </source>
</reference>
<dbReference type="Proteomes" id="UP001501536">
    <property type="component" value="Unassembled WGS sequence"/>
</dbReference>
<feature type="compositionally biased region" description="Basic and acidic residues" evidence="1">
    <location>
        <begin position="74"/>
        <end position="84"/>
    </location>
</feature>
<evidence type="ECO:0000313" key="2">
    <source>
        <dbReference type="EMBL" id="GAA3699360.1"/>
    </source>
</evidence>
<comment type="caution">
    <text evidence="2">The sequence shown here is derived from an EMBL/GenBank/DDBJ whole genome shotgun (WGS) entry which is preliminary data.</text>
</comment>
<proteinExistence type="predicted"/>
<accession>A0ABP7D4K6</accession>
<evidence type="ECO:0000256" key="1">
    <source>
        <dbReference type="SAM" id="MobiDB-lite"/>
    </source>
</evidence>
<keyword evidence="3" id="KW-1185">Reference proteome</keyword>
<dbReference type="EMBL" id="BAABCJ010000001">
    <property type="protein sequence ID" value="GAA3699360.1"/>
    <property type="molecule type" value="Genomic_DNA"/>
</dbReference>
<dbReference type="RefSeq" id="WP_344880925.1">
    <property type="nucleotide sequence ID" value="NZ_BAABCJ010000001.1"/>
</dbReference>
<feature type="region of interest" description="Disordered" evidence="1">
    <location>
        <begin position="58"/>
        <end position="84"/>
    </location>
</feature>
<name>A0ABP7D4K6_9MICC</name>
<organism evidence="2 3">
    <name type="scientific">Zhihengliuella alba</name>
    <dbReference type="NCBI Taxonomy" id="547018"/>
    <lineage>
        <taxon>Bacteria</taxon>
        <taxon>Bacillati</taxon>
        <taxon>Actinomycetota</taxon>
        <taxon>Actinomycetes</taxon>
        <taxon>Micrococcales</taxon>
        <taxon>Micrococcaceae</taxon>
        <taxon>Zhihengliuella</taxon>
    </lineage>
</organism>
<evidence type="ECO:0000313" key="3">
    <source>
        <dbReference type="Proteomes" id="UP001501536"/>
    </source>
</evidence>
<gene>
    <name evidence="2" type="ORF">GCM10022377_10450</name>
</gene>